<reference evidence="1 2" key="1">
    <citation type="submission" date="2016-10" db="EMBL/GenBank/DDBJ databases">
        <authorList>
            <person name="Varghese N."/>
            <person name="Submissions S."/>
        </authorList>
    </citation>
    <scope>NUCLEOTIDE SEQUENCE [LARGE SCALE GENOMIC DNA]</scope>
    <source>
        <strain evidence="1 2">WC1T17</strain>
    </source>
</reference>
<dbReference type="SUPFAM" id="SSF160800">
    <property type="entry name" value="Lp2179-like"/>
    <property type="match status" value="1"/>
</dbReference>
<comment type="caution">
    <text evidence="1">The sequence shown here is derived from an EMBL/GenBank/DDBJ whole genome shotgun (WGS) entry which is preliminary data.</text>
</comment>
<gene>
    <name evidence="1" type="ORF">SAMN05216431_104162</name>
</gene>
<dbReference type="InterPro" id="IPR035942">
    <property type="entry name" value="Lp2179-like_sf"/>
</dbReference>
<dbReference type="Proteomes" id="UP000182089">
    <property type="component" value="Unassembled WGS sequence"/>
</dbReference>
<dbReference type="EMBL" id="FOCC01000004">
    <property type="protein sequence ID" value="SEM57264.1"/>
    <property type="molecule type" value="Genomic_DNA"/>
</dbReference>
<dbReference type="Gene3D" id="3.30.1820.10">
    <property type="entry name" value="Lp2179-like"/>
    <property type="match status" value="1"/>
</dbReference>
<dbReference type="Pfam" id="PF08866">
    <property type="entry name" value="DUF1831"/>
    <property type="match status" value="1"/>
</dbReference>
<sequence>MAYLTTAKITGDTRTFKLTSDVKKYALRDTGFMESKGGKFTLERSLDPNSPFNQGFKFKMTVNPDLAHFKMVTTTANGIKEVNIFKGNDAAEHIEQLNFILNDLKDHQIIEEM</sequence>
<accession>A0ABY1AAX4</accession>
<evidence type="ECO:0000313" key="1">
    <source>
        <dbReference type="EMBL" id="SEM57264.1"/>
    </source>
</evidence>
<dbReference type="InterPro" id="IPR014965">
    <property type="entry name" value="Amino_acid_metab_prot_put"/>
</dbReference>
<evidence type="ECO:0000313" key="2">
    <source>
        <dbReference type="Proteomes" id="UP000182089"/>
    </source>
</evidence>
<protein>
    <submittedName>
        <fullName evidence="1">Amino acid metabolism</fullName>
    </submittedName>
</protein>
<proteinExistence type="predicted"/>
<name>A0ABY1AAX4_9LACO</name>
<organism evidence="1 2">
    <name type="scientific">Ligilactobacillus ruminis</name>
    <dbReference type="NCBI Taxonomy" id="1623"/>
    <lineage>
        <taxon>Bacteria</taxon>
        <taxon>Bacillati</taxon>
        <taxon>Bacillota</taxon>
        <taxon>Bacilli</taxon>
        <taxon>Lactobacillales</taxon>
        <taxon>Lactobacillaceae</taxon>
        <taxon>Ligilactobacillus</taxon>
    </lineage>
</organism>